<dbReference type="CDD" id="cd02568">
    <property type="entry name" value="PseudoU_synth_PUS1_PUS2"/>
    <property type="match status" value="1"/>
</dbReference>
<dbReference type="GO" id="GO:1990481">
    <property type="term" value="P:mRNA pseudouridine synthesis"/>
    <property type="evidence" value="ECO:0007669"/>
    <property type="project" value="TreeGrafter"/>
</dbReference>
<dbReference type="InterPro" id="IPR020095">
    <property type="entry name" value="PsdUridine_synth_TruA_C"/>
</dbReference>
<evidence type="ECO:0000256" key="1">
    <source>
        <dbReference type="ARBA" id="ARBA00001166"/>
    </source>
</evidence>
<feature type="region of interest" description="Disordered" evidence="16">
    <location>
        <begin position="1"/>
        <end position="114"/>
    </location>
</feature>
<dbReference type="GO" id="GO:0031120">
    <property type="term" value="P:snRNA pseudouridine synthesis"/>
    <property type="evidence" value="ECO:0007669"/>
    <property type="project" value="UniProtKB-ARBA"/>
</dbReference>
<dbReference type="InterPro" id="IPR020103">
    <property type="entry name" value="PsdUridine_synth_cat_dom_sf"/>
</dbReference>
<dbReference type="InterPro" id="IPR001406">
    <property type="entry name" value="PsdUridine_synth_TruA"/>
</dbReference>
<evidence type="ECO:0000256" key="15">
    <source>
        <dbReference type="PIRSR" id="PIRSR641708-2"/>
    </source>
</evidence>
<evidence type="ECO:0000256" key="14">
    <source>
        <dbReference type="PIRSR" id="PIRSR641708-1"/>
    </source>
</evidence>
<evidence type="ECO:0000256" key="2">
    <source>
        <dbReference type="ARBA" id="ARBA00001832"/>
    </source>
</evidence>
<gene>
    <name evidence="18" type="ORF">K443DRAFT_83965</name>
</gene>
<evidence type="ECO:0000259" key="17">
    <source>
        <dbReference type="Pfam" id="PF01416"/>
    </source>
</evidence>
<name>A0A0C9YEL5_9AGAR</name>
<dbReference type="GO" id="GO:0009982">
    <property type="term" value="F:pseudouridine synthase activity"/>
    <property type="evidence" value="ECO:0007669"/>
    <property type="project" value="InterPro"/>
</dbReference>
<feature type="binding site" evidence="15">
    <location>
        <position position="235"/>
    </location>
    <ligand>
        <name>substrate</name>
    </ligand>
</feature>
<dbReference type="SUPFAM" id="SSF55120">
    <property type="entry name" value="Pseudouridine synthase"/>
    <property type="match status" value="1"/>
</dbReference>
<dbReference type="HOGENOM" id="CLU_021971_0_2_1"/>
<evidence type="ECO:0000256" key="8">
    <source>
        <dbReference type="ARBA" id="ARBA00023242"/>
    </source>
</evidence>
<dbReference type="Gene3D" id="3.30.70.660">
    <property type="entry name" value="Pseudouridine synthase I, catalytic domain, C-terminal subdomain"/>
    <property type="match status" value="1"/>
</dbReference>
<feature type="compositionally biased region" description="Basic and acidic residues" evidence="16">
    <location>
        <begin position="1"/>
        <end position="17"/>
    </location>
</feature>
<proteinExistence type="inferred from homology"/>
<accession>A0A0C9YEL5</accession>
<reference evidence="19" key="2">
    <citation type="submission" date="2015-01" db="EMBL/GenBank/DDBJ databases">
        <title>Evolutionary Origins and Diversification of the Mycorrhizal Mutualists.</title>
        <authorList>
            <consortium name="DOE Joint Genome Institute"/>
            <consortium name="Mycorrhizal Genomics Consortium"/>
            <person name="Kohler A."/>
            <person name="Kuo A."/>
            <person name="Nagy L.G."/>
            <person name="Floudas D."/>
            <person name="Copeland A."/>
            <person name="Barry K.W."/>
            <person name="Cichocki N."/>
            <person name="Veneault-Fourrey C."/>
            <person name="LaButti K."/>
            <person name="Lindquist E.A."/>
            <person name="Lipzen A."/>
            <person name="Lundell T."/>
            <person name="Morin E."/>
            <person name="Murat C."/>
            <person name="Riley R."/>
            <person name="Ohm R."/>
            <person name="Sun H."/>
            <person name="Tunlid A."/>
            <person name="Henrissat B."/>
            <person name="Grigoriev I.V."/>
            <person name="Hibbett D.S."/>
            <person name="Martin F."/>
        </authorList>
    </citation>
    <scope>NUCLEOTIDE SEQUENCE [LARGE SCALE GENOMIC DNA]</scope>
    <source>
        <strain evidence="19">LaAM-08-1</strain>
    </source>
</reference>
<keyword evidence="19" id="KW-1185">Reference proteome</keyword>
<reference evidence="18 19" key="1">
    <citation type="submission" date="2014-04" db="EMBL/GenBank/DDBJ databases">
        <authorList>
            <consortium name="DOE Joint Genome Institute"/>
            <person name="Kuo A."/>
            <person name="Kohler A."/>
            <person name="Nagy L.G."/>
            <person name="Floudas D."/>
            <person name="Copeland A."/>
            <person name="Barry K.W."/>
            <person name="Cichocki N."/>
            <person name="Veneault-Fourrey C."/>
            <person name="LaButti K."/>
            <person name="Lindquist E.A."/>
            <person name="Lipzen A."/>
            <person name="Lundell T."/>
            <person name="Morin E."/>
            <person name="Murat C."/>
            <person name="Sun H."/>
            <person name="Tunlid A."/>
            <person name="Henrissat B."/>
            <person name="Grigoriev I.V."/>
            <person name="Hibbett D.S."/>
            <person name="Martin F."/>
            <person name="Nordberg H.P."/>
            <person name="Cantor M.N."/>
            <person name="Hua S.X."/>
        </authorList>
    </citation>
    <scope>NUCLEOTIDE SEQUENCE [LARGE SCALE GENOMIC DNA]</scope>
    <source>
        <strain evidence="18 19">LaAM-08-1</strain>
    </source>
</reference>
<evidence type="ECO:0000256" key="6">
    <source>
        <dbReference type="ARBA" id="ARBA00022694"/>
    </source>
</evidence>
<evidence type="ECO:0000256" key="5">
    <source>
        <dbReference type="ARBA" id="ARBA00022664"/>
    </source>
</evidence>
<dbReference type="GO" id="GO:0005634">
    <property type="term" value="C:nucleus"/>
    <property type="evidence" value="ECO:0007669"/>
    <property type="project" value="UniProtKB-SubCell"/>
</dbReference>
<dbReference type="EMBL" id="KN838540">
    <property type="protein sequence ID" value="KIK08892.1"/>
    <property type="molecule type" value="Genomic_DNA"/>
</dbReference>
<dbReference type="AlphaFoldDB" id="A0A0C9YEL5"/>
<evidence type="ECO:0000313" key="18">
    <source>
        <dbReference type="EMBL" id="KIK08892.1"/>
    </source>
</evidence>
<feature type="active site" description="Nucleophile" evidence="14">
    <location>
        <position position="176"/>
    </location>
</feature>
<dbReference type="GO" id="GO:0003723">
    <property type="term" value="F:RNA binding"/>
    <property type="evidence" value="ECO:0007669"/>
    <property type="project" value="InterPro"/>
</dbReference>
<dbReference type="Gene3D" id="3.30.70.580">
    <property type="entry name" value="Pseudouridine synthase I, catalytic domain, N-terminal subdomain"/>
    <property type="match status" value="1"/>
</dbReference>
<comment type="function">
    <text evidence="10">Formation of pseudouridine at positions 27 and 28 in the anticodon stem and loop of transfer RNAs; at positions 34 and 36 of intron-containing precursor tRNA(Ile) and at position 35 in the intron-containing tRNA(Tyr). Catalyzes pseudouridylation at position 44 in U2 snRNA. Also catalyzes pseudouridylation of mRNAs.</text>
</comment>
<dbReference type="InterPro" id="IPR020097">
    <property type="entry name" value="PsdUridine_synth_TruA_a/b_dom"/>
</dbReference>
<feature type="domain" description="Pseudouridine synthase I TruA alpha/beta" evidence="17">
    <location>
        <begin position="299"/>
        <end position="402"/>
    </location>
</feature>
<dbReference type="PANTHER" id="PTHR11142:SF4">
    <property type="entry name" value="PSEUDOURIDYLATE SYNTHASE 1 HOMOLOG"/>
    <property type="match status" value="1"/>
</dbReference>
<dbReference type="STRING" id="1095629.A0A0C9YEL5"/>
<dbReference type="FunFam" id="3.30.70.580:FF:000002">
    <property type="entry name" value="tRNA pseudouridine synthase"/>
    <property type="match status" value="1"/>
</dbReference>
<evidence type="ECO:0000256" key="3">
    <source>
        <dbReference type="ARBA" id="ARBA00004123"/>
    </source>
</evidence>
<dbReference type="OrthoDB" id="10256309at2759"/>
<keyword evidence="6" id="KW-0819">tRNA processing</keyword>
<dbReference type="InterPro" id="IPR041708">
    <property type="entry name" value="PUS1/PUS2-like"/>
</dbReference>
<dbReference type="NCBIfam" id="TIGR00071">
    <property type="entry name" value="hisT_truA"/>
    <property type="match status" value="1"/>
</dbReference>
<evidence type="ECO:0000256" key="10">
    <source>
        <dbReference type="ARBA" id="ARBA00053072"/>
    </source>
</evidence>
<evidence type="ECO:0000256" key="4">
    <source>
        <dbReference type="ARBA" id="ARBA00009375"/>
    </source>
</evidence>
<evidence type="ECO:0000313" key="19">
    <source>
        <dbReference type="Proteomes" id="UP000054477"/>
    </source>
</evidence>
<organism evidence="18 19">
    <name type="scientific">Laccaria amethystina LaAM-08-1</name>
    <dbReference type="NCBI Taxonomy" id="1095629"/>
    <lineage>
        <taxon>Eukaryota</taxon>
        <taxon>Fungi</taxon>
        <taxon>Dikarya</taxon>
        <taxon>Basidiomycota</taxon>
        <taxon>Agaricomycotina</taxon>
        <taxon>Agaricomycetes</taxon>
        <taxon>Agaricomycetidae</taxon>
        <taxon>Agaricales</taxon>
        <taxon>Agaricineae</taxon>
        <taxon>Hydnangiaceae</taxon>
        <taxon>Laccaria</taxon>
    </lineage>
</organism>
<evidence type="ECO:0000256" key="16">
    <source>
        <dbReference type="SAM" id="MobiDB-lite"/>
    </source>
</evidence>
<sequence length="545" mass="61699">MADAPVGEKRSAQHDRCPPSPGPSDSKRVKLQTDSVIEESTMEGGVEELGNAKEPGSSTKTPHGRPRPKRERNKDKESRKGGRRSRRQMQNEEDTNKMDEATGQEEGPKPPRYPKRQCALLIGFCGSGYSGMQIQPSHTRTIEGALFGALVKAGAVSQDNADNPVKVGLARAARTDAGVHAAGNLVSLKMIITVPGIGDLVARINEELPPEIRLWGYVRTQNSFNARLVCDSRKYTYFFPTYLMIPPKPGTGLHRVLQLPSQPHSFWEGNISDSFQDDLLRKRCWRIGQEQLQKLRGLAKSYEGTHNFHNFTVGREFKERSNHRFMKQIEVSDPVVYGDTEWISVMFHGQSFMLHQVRRRKMMSILVMTCRTETSPQIIDELYGPRNVFVPKMPSLGLLLEQPLFGSYNGRMAVINEKLQPSDAEYRPLIDFELHREKIDAFKEEYIYKNMREVEDRDGLFDAWIGAVDSYAGDDLLYLNRDGIIPLAAVIKKGERRENPFREKKVFDATSFPAADEVKKQLDEQGEAEDEDLVVDKQQLAEMEG</sequence>
<dbReference type="InterPro" id="IPR020094">
    <property type="entry name" value="TruA/RsuA/RluB/E/F_N"/>
</dbReference>
<keyword evidence="8" id="KW-0539">Nucleus</keyword>
<keyword evidence="7" id="KW-0413">Isomerase</keyword>
<comment type="catalytic activity">
    <reaction evidence="1">
        <text>a uridine in mRNA = a pseudouridine in mRNA</text>
        <dbReference type="Rhea" id="RHEA:56644"/>
        <dbReference type="Rhea" id="RHEA-COMP:14658"/>
        <dbReference type="Rhea" id="RHEA-COMP:14659"/>
        <dbReference type="ChEBI" id="CHEBI:65314"/>
        <dbReference type="ChEBI" id="CHEBI:65315"/>
    </reaction>
</comment>
<keyword evidence="5" id="KW-0507">mRNA processing</keyword>
<comment type="catalytic activity">
    <reaction evidence="9">
        <text>a uridine in tRNA = a pseudouridine in tRNA</text>
        <dbReference type="Rhea" id="RHEA:54572"/>
        <dbReference type="Rhea" id="RHEA-COMP:13339"/>
        <dbReference type="Rhea" id="RHEA-COMP:13934"/>
        <dbReference type="ChEBI" id="CHEBI:65314"/>
        <dbReference type="ChEBI" id="CHEBI:65315"/>
    </reaction>
</comment>
<comment type="catalytic activity">
    <reaction evidence="2">
        <text>uridine in snRNA = pseudouridine in snRNA</text>
        <dbReference type="Rhea" id="RHEA:51124"/>
        <dbReference type="Rhea" id="RHEA-COMP:12891"/>
        <dbReference type="Rhea" id="RHEA-COMP:12892"/>
        <dbReference type="ChEBI" id="CHEBI:65314"/>
        <dbReference type="ChEBI" id="CHEBI:65315"/>
    </reaction>
</comment>
<comment type="similarity">
    <text evidence="4">Belongs to the tRNA pseudouridine synthase TruA family.</text>
</comment>
<protein>
    <recommendedName>
        <fullName evidence="11">tRNA pseudouridine synthase 1</fullName>
    </recommendedName>
    <alternativeName>
        <fullName evidence="12">tRNA pseudouridylate synthase 1</fullName>
    </alternativeName>
    <alternativeName>
        <fullName evidence="13">tRNA-uridine isomerase 1</fullName>
    </alternativeName>
</protein>
<dbReference type="PANTHER" id="PTHR11142">
    <property type="entry name" value="PSEUDOURIDYLATE SYNTHASE"/>
    <property type="match status" value="1"/>
</dbReference>
<dbReference type="FunFam" id="3.30.70.660:FF:000002">
    <property type="entry name" value="tRNA pseudouridine synthase"/>
    <property type="match status" value="1"/>
</dbReference>
<comment type="subcellular location">
    <subcellularLocation>
        <location evidence="3">Nucleus</location>
    </subcellularLocation>
</comment>
<feature type="compositionally biased region" description="Basic residues" evidence="16">
    <location>
        <begin position="62"/>
        <end position="71"/>
    </location>
</feature>
<evidence type="ECO:0000256" key="7">
    <source>
        <dbReference type="ARBA" id="ARBA00023235"/>
    </source>
</evidence>
<dbReference type="Proteomes" id="UP000054477">
    <property type="component" value="Unassembled WGS sequence"/>
</dbReference>
<evidence type="ECO:0000256" key="9">
    <source>
        <dbReference type="ARBA" id="ARBA00036943"/>
    </source>
</evidence>
<dbReference type="GO" id="GO:0006397">
    <property type="term" value="P:mRNA processing"/>
    <property type="evidence" value="ECO:0007669"/>
    <property type="project" value="UniProtKB-KW"/>
</dbReference>
<evidence type="ECO:0000256" key="12">
    <source>
        <dbReference type="ARBA" id="ARBA00079072"/>
    </source>
</evidence>
<evidence type="ECO:0000256" key="11">
    <source>
        <dbReference type="ARBA" id="ARBA00073968"/>
    </source>
</evidence>
<evidence type="ECO:0000256" key="13">
    <source>
        <dbReference type="ARBA" id="ARBA00080858"/>
    </source>
</evidence>
<dbReference type="Pfam" id="PF01416">
    <property type="entry name" value="PseudoU_synth_1"/>
    <property type="match status" value="1"/>
</dbReference>
<dbReference type="GO" id="GO:0031119">
    <property type="term" value="P:tRNA pseudouridine synthesis"/>
    <property type="evidence" value="ECO:0007669"/>
    <property type="project" value="InterPro"/>
</dbReference>